<keyword evidence="6" id="KW-1185">Reference proteome</keyword>
<sequence length="766" mass="82624">MTESVNCVNSINNNNNNNNGDDDDDDDDDDDLFAVFDTPGAKEESINSHSAALPLSGSYENNNIIGGNVESFQRTQSSISSVSITEVLNKATTSTSSAAASIMSIVQGTSNESLVDDIDTVGQRQHRPRATLVKEPKSGINISRPTKSCEQLPVILVQHPFRTFTEARRILNGGDTQQSLMIIGVVTRKTDPKQKNGKHAYGVISLWNMQGPFPTPIEEMAILFGGSAFDVHYTKLANGVVLGLSGVQRMENRGGTSSSTSSSYTSTTGNSNNDNGSQMLKVVTSEQVRVLGYAADLGTCQGIQQRTGEHCNYMVNSALSKYCSHHAMNLRREARGNISVNTTTTTTTTTKMQTPWGTNRSSSSSVNAALPAGTTRVNLSSLNPAMPTASKSTLQALARQQQGFLTVKGSCGLPTHSPSASDVSSAGGAYAGVVAGRALPVTGICRDTTRVFNTPTALGVTSRGRAVLAAAVDQEDAKETQRLLQRAMGRNETGVKRTRSESVKSTLTSAIQNKLPTTTATTARTSSNTISSTEKELEAIRAQYAPLTSDSSTAFAPMRGGGGFNEVLLRREDYANHVVTKRSNGTTSALVSTVARQLRNDGLLSKSGSTLTNEEQQRQSGNAPRPVSLLGVVAGSMQSTNEELRKINVKQQFEQRMERRLTQDKALEALSKITEQKVKCVFCRQCDRWYMKRNERCKMLHHTLIAGETTRHFIECEHCSYKTTVLGDARPSKIIPRCPRCSAASVWRPSNAAPELAAPKEVPPQL</sequence>
<feature type="region of interest" description="Disordered" evidence="3">
    <location>
        <begin position="602"/>
        <end position="627"/>
    </location>
</feature>
<dbReference type="InterPro" id="IPR012340">
    <property type="entry name" value="NA-bd_OB-fold"/>
</dbReference>
<dbReference type="STRING" id="67003.A0A1X0P7F7"/>
<dbReference type="GO" id="GO:0006270">
    <property type="term" value="P:DNA replication initiation"/>
    <property type="evidence" value="ECO:0007669"/>
    <property type="project" value="InterPro"/>
</dbReference>
<dbReference type="Pfam" id="PF09329">
    <property type="entry name" value="zf-primase"/>
    <property type="match status" value="1"/>
</dbReference>
<dbReference type="InterPro" id="IPR040184">
    <property type="entry name" value="Mcm10"/>
</dbReference>
<feature type="compositionally biased region" description="Low complexity" evidence="3">
    <location>
        <begin position="254"/>
        <end position="277"/>
    </location>
</feature>
<evidence type="ECO:0000256" key="2">
    <source>
        <dbReference type="ARBA" id="ARBA00017770"/>
    </source>
</evidence>
<protein>
    <recommendedName>
        <fullName evidence="2">Protein MCM10 homolog</fullName>
    </recommendedName>
</protein>
<dbReference type="Gene3D" id="2.40.50.140">
    <property type="entry name" value="Nucleic acid-binding proteins"/>
    <property type="match status" value="1"/>
</dbReference>
<evidence type="ECO:0000256" key="1">
    <source>
        <dbReference type="ARBA" id="ARBA00009679"/>
    </source>
</evidence>
<dbReference type="RefSeq" id="XP_028886874.1">
    <property type="nucleotide sequence ID" value="XM_029021452.1"/>
</dbReference>
<dbReference type="GO" id="GO:0003688">
    <property type="term" value="F:DNA replication origin binding"/>
    <property type="evidence" value="ECO:0007669"/>
    <property type="project" value="TreeGrafter"/>
</dbReference>
<feature type="region of interest" description="Disordered" evidence="3">
    <location>
        <begin position="1"/>
        <end position="32"/>
    </location>
</feature>
<dbReference type="VEuPathDB" id="TriTrypDB:TM35_000021340"/>
<comment type="caution">
    <text evidence="5">The sequence shown here is derived from an EMBL/GenBank/DDBJ whole genome shotgun (WGS) entry which is preliminary data.</text>
</comment>
<evidence type="ECO:0000259" key="4">
    <source>
        <dbReference type="SMART" id="SM01280"/>
    </source>
</evidence>
<dbReference type="EMBL" id="NBCO01000002">
    <property type="protein sequence ID" value="ORC92808.1"/>
    <property type="molecule type" value="Genomic_DNA"/>
</dbReference>
<dbReference type="GO" id="GO:0043596">
    <property type="term" value="C:nuclear replication fork"/>
    <property type="evidence" value="ECO:0007669"/>
    <property type="project" value="TreeGrafter"/>
</dbReference>
<feature type="region of interest" description="Disordered" evidence="3">
    <location>
        <begin position="347"/>
        <end position="367"/>
    </location>
</feature>
<organism evidence="5 6">
    <name type="scientific">Trypanosoma theileri</name>
    <dbReference type="NCBI Taxonomy" id="67003"/>
    <lineage>
        <taxon>Eukaryota</taxon>
        <taxon>Discoba</taxon>
        <taxon>Euglenozoa</taxon>
        <taxon>Kinetoplastea</taxon>
        <taxon>Metakinetoplastina</taxon>
        <taxon>Trypanosomatida</taxon>
        <taxon>Trypanosomatidae</taxon>
        <taxon>Trypanosoma</taxon>
    </lineage>
</organism>
<dbReference type="Proteomes" id="UP000192257">
    <property type="component" value="Unassembled WGS sequence"/>
</dbReference>
<feature type="compositionally biased region" description="Polar residues" evidence="3">
    <location>
        <begin position="606"/>
        <end position="622"/>
    </location>
</feature>
<proteinExistence type="inferred from homology"/>
<dbReference type="GO" id="GO:0003697">
    <property type="term" value="F:single-stranded DNA binding"/>
    <property type="evidence" value="ECO:0007669"/>
    <property type="project" value="InterPro"/>
</dbReference>
<dbReference type="SMART" id="SM01280">
    <property type="entry name" value="Mcm10"/>
    <property type="match status" value="1"/>
</dbReference>
<comment type="similarity">
    <text evidence="1">Belongs to the MCM10 family.</text>
</comment>
<feature type="region of interest" description="Disordered" evidence="3">
    <location>
        <begin position="251"/>
        <end position="277"/>
    </location>
</feature>
<accession>A0A1X0P7F7</accession>
<evidence type="ECO:0000256" key="3">
    <source>
        <dbReference type="SAM" id="MobiDB-lite"/>
    </source>
</evidence>
<evidence type="ECO:0000313" key="6">
    <source>
        <dbReference type="Proteomes" id="UP000192257"/>
    </source>
</evidence>
<dbReference type="OrthoDB" id="273123at2759"/>
<dbReference type="GeneID" id="39981232"/>
<feature type="compositionally biased region" description="Acidic residues" evidence="3">
    <location>
        <begin position="20"/>
        <end position="32"/>
    </location>
</feature>
<dbReference type="AlphaFoldDB" id="A0A1X0P7F7"/>
<feature type="compositionally biased region" description="Polar residues" evidence="3">
    <location>
        <begin position="351"/>
        <end position="367"/>
    </location>
</feature>
<name>A0A1X0P7F7_9TRYP</name>
<dbReference type="InterPro" id="IPR015411">
    <property type="entry name" value="Rep_factor_Mcm10_C"/>
</dbReference>
<dbReference type="InterPro" id="IPR015408">
    <property type="entry name" value="Znf_Mcm10/DnaG"/>
</dbReference>
<reference evidence="5 6" key="1">
    <citation type="submission" date="2017-03" db="EMBL/GenBank/DDBJ databases">
        <title>An alternative strategy for trypanosome survival in the mammalian bloodstream revealed through genome and transcriptome analysis of the ubiquitous bovine parasite Trypanosoma (Megatrypanum) theileri.</title>
        <authorList>
            <person name="Kelly S."/>
            <person name="Ivens A."/>
            <person name="Mott A."/>
            <person name="O'Neill E."/>
            <person name="Emms D."/>
            <person name="Macleod O."/>
            <person name="Voorheis P."/>
            <person name="Matthews J."/>
            <person name="Matthews K."/>
            <person name="Carrington M."/>
        </authorList>
    </citation>
    <scope>NUCLEOTIDE SEQUENCE [LARGE SCALE GENOMIC DNA]</scope>
    <source>
        <strain evidence="5">Edinburgh</strain>
    </source>
</reference>
<dbReference type="PANTHER" id="PTHR13454:SF11">
    <property type="entry name" value="PROTEIN MCM10 HOMOLOG"/>
    <property type="match status" value="1"/>
</dbReference>
<dbReference type="PANTHER" id="PTHR13454">
    <property type="entry name" value="PROTEIN MCM10 HOMOLOG"/>
    <property type="match status" value="1"/>
</dbReference>
<feature type="compositionally biased region" description="Polar residues" evidence="3">
    <location>
        <begin position="1"/>
        <end position="11"/>
    </location>
</feature>
<feature type="domain" description="Replication factor Mcm10 C-terminal" evidence="4">
    <location>
        <begin position="452"/>
        <end position="762"/>
    </location>
</feature>
<evidence type="ECO:0000313" key="5">
    <source>
        <dbReference type="EMBL" id="ORC92808.1"/>
    </source>
</evidence>
<gene>
    <name evidence="5" type="ORF">TM35_000021340</name>
</gene>